<dbReference type="GO" id="GO:0038023">
    <property type="term" value="F:signaling receptor activity"/>
    <property type="evidence" value="ECO:0007669"/>
    <property type="project" value="TreeGrafter"/>
</dbReference>
<feature type="domain" description="TNFR-Cys" evidence="5">
    <location>
        <begin position="96"/>
        <end position="136"/>
    </location>
</feature>
<evidence type="ECO:0000259" key="5">
    <source>
        <dbReference type="PROSITE" id="PS50050"/>
    </source>
</evidence>
<feature type="disulfide bond" evidence="1">
    <location>
        <begin position="115"/>
        <end position="128"/>
    </location>
</feature>
<dbReference type="OMA" id="YLFKQPF"/>
<dbReference type="GeneTree" id="ENSGT00730000111279"/>
<dbReference type="Pfam" id="PF00020">
    <property type="entry name" value="TNFR_c6"/>
    <property type="match status" value="2"/>
</dbReference>
<evidence type="ECO:0000256" key="1">
    <source>
        <dbReference type="PROSITE-ProRule" id="PRU00206"/>
    </source>
</evidence>
<dbReference type="InterPro" id="IPR001368">
    <property type="entry name" value="TNFR/NGFR_Cys_rich_reg"/>
</dbReference>
<feature type="chain" id="PRO_5033991128" evidence="4">
    <location>
        <begin position="23"/>
        <end position="314"/>
    </location>
</feature>
<keyword evidence="3" id="KW-0812">Transmembrane</keyword>
<dbReference type="Proteomes" id="UP000694380">
    <property type="component" value="Unplaced"/>
</dbReference>
<feature type="disulfide bond" evidence="1">
    <location>
        <begin position="118"/>
        <end position="136"/>
    </location>
</feature>
<sequence>MGRGHSPLVTAALLLLLSLGPAALTPALPARCPPGECPGAGGDRAGRGRDRAGGAGAGPGCSSRAPLELADLSGSFAGKFLSCADCGTSPEEVCLACPRGTFSATASAQETCTRCRRCEGKFKYKRECSPTMDAECACKDGHRCIGKDCSKCVENCGVGQEPLEEACQTCPSGTFNNQTNGPCRQWTKCLPDKVLVNGTNRSDVVCGQASETMTPSTISIIVSTHVQGKDLQVVTVGIAVTVAVVVCIMFLLPLYVCFSICDKKKLPAMFKKMNVTPEQSTQEEDACSCRFPEEEQGDCDDCSKSKLFRDSLVH</sequence>
<dbReference type="PANTHER" id="PTHR47139:SF1">
    <property type="entry name" value="TUMOR NECROSIS FACTOR RECEPTOR SUPERFAMILY MEMBER 9"/>
    <property type="match status" value="1"/>
</dbReference>
<dbReference type="PANTHER" id="PTHR47139">
    <property type="entry name" value="TUMOR NECROSIS FACTOR RECEPTOR SUPERFAMILY MEMBER 9"/>
    <property type="match status" value="1"/>
</dbReference>
<evidence type="ECO:0000256" key="3">
    <source>
        <dbReference type="SAM" id="Phobius"/>
    </source>
</evidence>
<organism evidence="6 7">
    <name type="scientific">Chrysemys picta bellii</name>
    <name type="common">Western painted turtle</name>
    <name type="synonym">Emys bellii</name>
    <dbReference type="NCBI Taxonomy" id="8478"/>
    <lineage>
        <taxon>Eukaryota</taxon>
        <taxon>Metazoa</taxon>
        <taxon>Chordata</taxon>
        <taxon>Craniata</taxon>
        <taxon>Vertebrata</taxon>
        <taxon>Euteleostomi</taxon>
        <taxon>Archelosauria</taxon>
        <taxon>Testudinata</taxon>
        <taxon>Testudines</taxon>
        <taxon>Cryptodira</taxon>
        <taxon>Durocryptodira</taxon>
        <taxon>Testudinoidea</taxon>
        <taxon>Emydidae</taxon>
        <taxon>Chrysemys</taxon>
    </lineage>
</organism>
<feature type="region of interest" description="Disordered" evidence="2">
    <location>
        <begin position="43"/>
        <end position="62"/>
    </location>
</feature>
<keyword evidence="1" id="KW-1015">Disulfide bond</keyword>
<dbReference type="Ensembl" id="ENSCPBT00000026426.1">
    <property type="protein sequence ID" value="ENSCPBP00000022444.1"/>
    <property type="gene ID" value="ENSCPBG00000016040.1"/>
</dbReference>
<keyword evidence="3" id="KW-1133">Transmembrane helix</keyword>
<name>A0A8C3HSB5_CHRPI</name>
<dbReference type="SUPFAM" id="SSF57586">
    <property type="entry name" value="TNF receptor-like"/>
    <property type="match status" value="1"/>
</dbReference>
<evidence type="ECO:0000313" key="6">
    <source>
        <dbReference type="Ensembl" id="ENSCPBP00000022444.1"/>
    </source>
</evidence>
<feature type="repeat" description="TNFR-Cys" evidence="1">
    <location>
        <begin position="96"/>
        <end position="136"/>
    </location>
</feature>
<evidence type="ECO:0000256" key="2">
    <source>
        <dbReference type="SAM" id="MobiDB-lite"/>
    </source>
</evidence>
<proteinExistence type="predicted"/>
<reference evidence="6" key="2">
    <citation type="submission" date="2025-09" db="UniProtKB">
        <authorList>
            <consortium name="Ensembl"/>
        </authorList>
    </citation>
    <scope>IDENTIFICATION</scope>
</reference>
<evidence type="ECO:0000313" key="7">
    <source>
        <dbReference type="Proteomes" id="UP000694380"/>
    </source>
</evidence>
<protein>
    <submittedName>
        <fullName evidence="6">TNF receptor superfamily member 9</fullName>
    </submittedName>
</protein>
<dbReference type="SMART" id="SM00208">
    <property type="entry name" value="TNFR"/>
    <property type="match status" value="2"/>
</dbReference>
<feature type="signal peptide" evidence="4">
    <location>
        <begin position="1"/>
        <end position="22"/>
    </location>
</feature>
<accession>A0A8C3HSB5</accession>
<feature type="transmembrane region" description="Helical" evidence="3">
    <location>
        <begin position="233"/>
        <end position="261"/>
    </location>
</feature>
<keyword evidence="7" id="KW-1185">Reference proteome</keyword>
<reference evidence="6" key="1">
    <citation type="submission" date="2025-08" db="UniProtKB">
        <authorList>
            <consortium name="Ensembl"/>
        </authorList>
    </citation>
    <scope>IDENTIFICATION</scope>
</reference>
<dbReference type="Gene3D" id="2.10.50.10">
    <property type="entry name" value="Tumor Necrosis Factor Receptor, subunit A, domain 2"/>
    <property type="match status" value="2"/>
</dbReference>
<keyword evidence="3" id="KW-0472">Membrane</keyword>
<dbReference type="PROSITE" id="PS50050">
    <property type="entry name" value="TNFR_NGFR_2"/>
    <property type="match status" value="1"/>
</dbReference>
<dbReference type="AlphaFoldDB" id="A0A8C3HSB5"/>
<keyword evidence="4" id="KW-0732">Signal</keyword>
<dbReference type="GO" id="GO:0042127">
    <property type="term" value="P:regulation of cell population proliferation"/>
    <property type="evidence" value="ECO:0007669"/>
    <property type="project" value="TreeGrafter"/>
</dbReference>
<evidence type="ECO:0000256" key="4">
    <source>
        <dbReference type="SAM" id="SignalP"/>
    </source>
</evidence>
<feature type="disulfide bond" evidence="1">
    <location>
        <begin position="97"/>
        <end position="112"/>
    </location>
</feature>
<gene>
    <name evidence="6" type="primary">TNFRSF9</name>
</gene>